<organism evidence="2 3">
    <name type="scientific">Pleurodeles waltl</name>
    <name type="common">Iberian ribbed newt</name>
    <dbReference type="NCBI Taxonomy" id="8319"/>
    <lineage>
        <taxon>Eukaryota</taxon>
        <taxon>Metazoa</taxon>
        <taxon>Chordata</taxon>
        <taxon>Craniata</taxon>
        <taxon>Vertebrata</taxon>
        <taxon>Euteleostomi</taxon>
        <taxon>Amphibia</taxon>
        <taxon>Batrachia</taxon>
        <taxon>Caudata</taxon>
        <taxon>Salamandroidea</taxon>
        <taxon>Salamandridae</taxon>
        <taxon>Pleurodelinae</taxon>
        <taxon>Pleurodeles</taxon>
    </lineage>
</organism>
<dbReference type="Proteomes" id="UP001066276">
    <property type="component" value="Chromosome 8"/>
</dbReference>
<protein>
    <submittedName>
        <fullName evidence="2">Uncharacterized protein</fullName>
    </submittedName>
</protein>
<evidence type="ECO:0000256" key="1">
    <source>
        <dbReference type="SAM" id="MobiDB-lite"/>
    </source>
</evidence>
<reference evidence="2" key="1">
    <citation type="journal article" date="2022" name="bioRxiv">
        <title>Sequencing and chromosome-scale assembly of the giantPleurodeles waltlgenome.</title>
        <authorList>
            <person name="Brown T."/>
            <person name="Elewa A."/>
            <person name="Iarovenko S."/>
            <person name="Subramanian E."/>
            <person name="Araus A.J."/>
            <person name="Petzold A."/>
            <person name="Susuki M."/>
            <person name="Suzuki K.-i.T."/>
            <person name="Hayashi T."/>
            <person name="Toyoda A."/>
            <person name="Oliveira C."/>
            <person name="Osipova E."/>
            <person name="Leigh N.D."/>
            <person name="Simon A."/>
            <person name="Yun M.H."/>
        </authorList>
    </citation>
    <scope>NUCLEOTIDE SEQUENCE</scope>
    <source>
        <strain evidence="2">20211129_DDA</strain>
        <tissue evidence="2">Liver</tissue>
    </source>
</reference>
<dbReference type="AlphaFoldDB" id="A0AAV7NW89"/>
<evidence type="ECO:0000313" key="3">
    <source>
        <dbReference type="Proteomes" id="UP001066276"/>
    </source>
</evidence>
<sequence>MAGTVSTLADRAFLKPNVTAGEPEEDQDLQAAGYHATSSAGTQQLEPVAEELAIDALRARQQAHRRPPFLASF</sequence>
<proteinExistence type="predicted"/>
<feature type="compositionally biased region" description="Polar residues" evidence="1">
    <location>
        <begin position="36"/>
        <end position="45"/>
    </location>
</feature>
<comment type="caution">
    <text evidence="2">The sequence shown here is derived from an EMBL/GenBank/DDBJ whole genome shotgun (WGS) entry which is preliminary data.</text>
</comment>
<keyword evidence="3" id="KW-1185">Reference proteome</keyword>
<evidence type="ECO:0000313" key="2">
    <source>
        <dbReference type="EMBL" id="KAJ1120338.1"/>
    </source>
</evidence>
<accession>A0AAV7NW89</accession>
<feature type="region of interest" description="Disordered" evidence="1">
    <location>
        <begin position="1"/>
        <end position="45"/>
    </location>
</feature>
<gene>
    <name evidence="2" type="ORF">NDU88_008510</name>
</gene>
<dbReference type="EMBL" id="JANPWB010000012">
    <property type="protein sequence ID" value="KAJ1120338.1"/>
    <property type="molecule type" value="Genomic_DNA"/>
</dbReference>
<name>A0AAV7NW89_PLEWA</name>